<dbReference type="OrthoDB" id="7862313at2759"/>
<dbReference type="SUPFAM" id="SSF48371">
    <property type="entry name" value="ARM repeat"/>
    <property type="match status" value="1"/>
</dbReference>
<proteinExistence type="predicted"/>
<dbReference type="InterPro" id="IPR011989">
    <property type="entry name" value="ARM-like"/>
</dbReference>
<protein>
    <submittedName>
        <fullName evidence="6">Uncharacterized protein</fullName>
    </submittedName>
</protein>
<comment type="subcellular location">
    <subcellularLocation>
        <location evidence="1">Cytoplasm</location>
    </subcellularLocation>
</comment>
<evidence type="ECO:0000256" key="1">
    <source>
        <dbReference type="ARBA" id="ARBA00004496"/>
    </source>
</evidence>
<dbReference type="Proteomes" id="UP001148786">
    <property type="component" value="Unassembled WGS sequence"/>
</dbReference>
<dbReference type="GO" id="GO:0006606">
    <property type="term" value="P:protein import into nucleus"/>
    <property type="evidence" value="ECO:0007669"/>
    <property type="project" value="InterPro"/>
</dbReference>
<keyword evidence="7" id="KW-1185">Reference proteome</keyword>
<evidence type="ECO:0000256" key="3">
    <source>
        <dbReference type="ARBA" id="ARBA00022490"/>
    </source>
</evidence>
<keyword evidence="4" id="KW-0677">Repeat</keyword>
<dbReference type="GO" id="GO:0005737">
    <property type="term" value="C:cytoplasm"/>
    <property type="evidence" value="ECO:0007669"/>
    <property type="project" value="UniProtKB-SubCell"/>
</dbReference>
<comment type="caution">
    <text evidence="6">The sequence shown here is derived from an EMBL/GenBank/DDBJ whole genome shotgun (WGS) entry which is preliminary data.</text>
</comment>
<name>A0A9W8MZK0_9AGAR</name>
<evidence type="ECO:0000256" key="2">
    <source>
        <dbReference type="ARBA" id="ARBA00022448"/>
    </source>
</evidence>
<dbReference type="AlphaFoldDB" id="A0A9W8MZK0"/>
<evidence type="ECO:0000313" key="6">
    <source>
        <dbReference type="EMBL" id="KAJ3515528.1"/>
    </source>
</evidence>
<gene>
    <name evidence="6" type="ORF">NLJ89_g1707</name>
</gene>
<dbReference type="PANTHER" id="PTHR10527">
    <property type="entry name" value="IMPORTIN BETA"/>
    <property type="match status" value="1"/>
</dbReference>
<reference evidence="6" key="1">
    <citation type="submission" date="2022-07" db="EMBL/GenBank/DDBJ databases">
        <title>Genome Sequence of Agrocybe chaxingu.</title>
        <authorList>
            <person name="Buettner E."/>
        </authorList>
    </citation>
    <scope>NUCLEOTIDE SEQUENCE</scope>
    <source>
        <strain evidence="6">MP-N11</strain>
    </source>
</reference>
<dbReference type="InterPro" id="IPR040122">
    <property type="entry name" value="Importin_beta"/>
</dbReference>
<accession>A0A9W8MZK0</accession>
<evidence type="ECO:0000256" key="4">
    <source>
        <dbReference type="ARBA" id="ARBA00022737"/>
    </source>
</evidence>
<keyword evidence="3" id="KW-0963">Cytoplasm</keyword>
<dbReference type="Gene3D" id="1.25.10.10">
    <property type="entry name" value="Leucine-rich Repeat Variant"/>
    <property type="match status" value="1"/>
</dbReference>
<sequence>MPAHNTPTSGFPKSVAASLCVSLAETITKIGPNFVQGHYDSFCQIAMQILEQKAFCQQDPDQDEDEEAPEDQAEYDSVLISSAGDLVAALAGAFGPDFGQAFTTFFPLISKYYKKSRSLSDRSAAIGCLAEIISGMKGAITPHTEPLLELFFRALADDNNEVLSNAAFATGLLIECSEIDLSQQLGHILARLHPIFVDIPQDAPATRLNAKDNAAGAVGRILVRYSDKVPLDQVLPVFINALPLKNDYLENRPVFRALFHLFTTNGAALHPYLDQILPVFAHVLDPNQPDQVGDEVRSELIHLIPLINQTESAKVQAAGLGPFLPGAQ</sequence>
<evidence type="ECO:0000256" key="5">
    <source>
        <dbReference type="ARBA" id="ARBA00022927"/>
    </source>
</evidence>
<keyword evidence="5" id="KW-0653">Protein transport</keyword>
<keyword evidence="2" id="KW-0813">Transport</keyword>
<dbReference type="InterPro" id="IPR016024">
    <property type="entry name" value="ARM-type_fold"/>
</dbReference>
<dbReference type="EMBL" id="JANKHO010000092">
    <property type="protein sequence ID" value="KAJ3515528.1"/>
    <property type="molecule type" value="Genomic_DNA"/>
</dbReference>
<evidence type="ECO:0000313" key="7">
    <source>
        <dbReference type="Proteomes" id="UP001148786"/>
    </source>
</evidence>
<organism evidence="6 7">
    <name type="scientific">Agrocybe chaxingu</name>
    <dbReference type="NCBI Taxonomy" id="84603"/>
    <lineage>
        <taxon>Eukaryota</taxon>
        <taxon>Fungi</taxon>
        <taxon>Dikarya</taxon>
        <taxon>Basidiomycota</taxon>
        <taxon>Agaricomycotina</taxon>
        <taxon>Agaricomycetes</taxon>
        <taxon>Agaricomycetidae</taxon>
        <taxon>Agaricales</taxon>
        <taxon>Agaricineae</taxon>
        <taxon>Strophariaceae</taxon>
        <taxon>Agrocybe</taxon>
    </lineage>
</organism>